<dbReference type="EMBL" id="LAZR01065714">
    <property type="protein sequence ID" value="KKK54982.1"/>
    <property type="molecule type" value="Genomic_DNA"/>
</dbReference>
<name>A0A0F8WDS8_9ZZZZ</name>
<dbReference type="AlphaFoldDB" id="A0A0F8WDS8"/>
<proteinExistence type="predicted"/>
<organism evidence="2">
    <name type="scientific">marine sediment metagenome</name>
    <dbReference type="NCBI Taxonomy" id="412755"/>
    <lineage>
        <taxon>unclassified sequences</taxon>
        <taxon>metagenomes</taxon>
        <taxon>ecological metagenomes</taxon>
    </lineage>
</organism>
<sequence>MTLKAGNYIQVARLLGLEGLGIYTYSITLVIFLGVLALLGQPALLVRYIAAYHANLSWELAKGLLSLSNRVIAFSSISIALIAAFFAGIIKGFGSTDFFVFGLALVLLPIISLST</sequence>
<evidence type="ECO:0008006" key="3">
    <source>
        <dbReference type="Google" id="ProtNLM"/>
    </source>
</evidence>
<evidence type="ECO:0000313" key="2">
    <source>
        <dbReference type="EMBL" id="KKK54982.1"/>
    </source>
</evidence>
<gene>
    <name evidence="2" type="ORF">LCGC14_3079170</name>
</gene>
<feature type="transmembrane region" description="Helical" evidence="1">
    <location>
        <begin position="96"/>
        <end position="114"/>
    </location>
</feature>
<reference evidence="2" key="1">
    <citation type="journal article" date="2015" name="Nature">
        <title>Complex archaea that bridge the gap between prokaryotes and eukaryotes.</title>
        <authorList>
            <person name="Spang A."/>
            <person name="Saw J.H."/>
            <person name="Jorgensen S.L."/>
            <person name="Zaremba-Niedzwiedzka K."/>
            <person name="Martijn J."/>
            <person name="Lind A.E."/>
            <person name="van Eijk R."/>
            <person name="Schleper C."/>
            <person name="Guy L."/>
            <person name="Ettema T.J."/>
        </authorList>
    </citation>
    <scope>NUCLEOTIDE SEQUENCE</scope>
</reference>
<feature type="transmembrane region" description="Helical" evidence="1">
    <location>
        <begin position="22"/>
        <end position="50"/>
    </location>
</feature>
<comment type="caution">
    <text evidence="2">The sequence shown here is derived from an EMBL/GenBank/DDBJ whole genome shotgun (WGS) entry which is preliminary data.</text>
</comment>
<accession>A0A0F8WDS8</accession>
<protein>
    <recommendedName>
        <fullName evidence="3">Polysaccharide biosynthesis protein C-terminal domain-containing protein</fullName>
    </recommendedName>
</protein>
<keyword evidence="1" id="KW-0472">Membrane</keyword>
<evidence type="ECO:0000256" key="1">
    <source>
        <dbReference type="SAM" id="Phobius"/>
    </source>
</evidence>
<feature type="transmembrane region" description="Helical" evidence="1">
    <location>
        <begin position="71"/>
        <end position="90"/>
    </location>
</feature>
<keyword evidence="1" id="KW-0812">Transmembrane</keyword>
<keyword evidence="1" id="KW-1133">Transmembrane helix</keyword>
<feature type="non-terminal residue" evidence="2">
    <location>
        <position position="115"/>
    </location>
</feature>